<dbReference type="NCBIfam" id="TIGR00247">
    <property type="entry name" value="endolytic transglycosylase MltG"/>
    <property type="match status" value="1"/>
</dbReference>
<name>A0ABT3PK79_9BACT</name>
<proteinExistence type="inferred from homology"/>
<reference evidence="8 9" key="1">
    <citation type="submission" date="2021-03" db="EMBL/GenBank/DDBJ databases">
        <title>Aliifodinibius sp. nov., a new bacterium isolated from saline soil.</title>
        <authorList>
            <person name="Galisteo C."/>
            <person name="De La Haba R."/>
            <person name="Sanchez-Porro C."/>
            <person name="Ventosa A."/>
        </authorList>
    </citation>
    <scope>NUCLEOTIDE SEQUENCE [LARGE SCALE GENOMIC DNA]</scope>
    <source>
        <strain evidence="8 9">1BSP15-2V2</strain>
    </source>
</reference>
<protein>
    <recommendedName>
        <fullName evidence="7">Endolytic murein transglycosylase</fullName>
        <ecNumber evidence="7">4.2.2.29</ecNumber>
    </recommendedName>
    <alternativeName>
        <fullName evidence="7">Peptidoglycan lytic transglycosylase</fullName>
    </alternativeName>
    <alternativeName>
        <fullName evidence="7">Peptidoglycan polymerization terminase</fullName>
    </alternativeName>
</protein>
<keyword evidence="1 7" id="KW-1003">Cell membrane</keyword>
<evidence type="ECO:0000256" key="3">
    <source>
        <dbReference type="ARBA" id="ARBA00022989"/>
    </source>
</evidence>
<comment type="catalytic activity">
    <reaction evidence="7">
        <text>a peptidoglycan chain = a peptidoglycan chain with N-acetyl-1,6-anhydromuramyl-[peptide] at the reducing end + a peptidoglycan chain with N-acetylglucosamine at the non-reducing end.</text>
        <dbReference type="EC" id="4.2.2.29"/>
    </reaction>
</comment>
<evidence type="ECO:0000313" key="8">
    <source>
        <dbReference type="EMBL" id="MCW9706356.1"/>
    </source>
</evidence>
<dbReference type="Proteomes" id="UP001207918">
    <property type="component" value="Unassembled WGS sequence"/>
</dbReference>
<evidence type="ECO:0000313" key="9">
    <source>
        <dbReference type="Proteomes" id="UP001207918"/>
    </source>
</evidence>
<evidence type="ECO:0000256" key="7">
    <source>
        <dbReference type="HAMAP-Rule" id="MF_02065"/>
    </source>
</evidence>
<keyword evidence="5 7" id="KW-0456">Lyase</keyword>
<dbReference type="Pfam" id="PF02618">
    <property type="entry name" value="YceG"/>
    <property type="match status" value="1"/>
</dbReference>
<dbReference type="PANTHER" id="PTHR30518">
    <property type="entry name" value="ENDOLYTIC MUREIN TRANSGLYCOSYLASE"/>
    <property type="match status" value="1"/>
</dbReference>
<evidence type="ECO:0000256" key="6">
    <source>
        <dbReference type="ARBA" id="ARBA00023316"/>
    </source>
</evidence>
<dbReference type="InterPro" id="IPR003770">
    <property type="entry name" value="MLTG-like"/>
</dbReference>
<dbReference type="EC" id="4.2.2.29" evidence="7"/>
<keyword evidence="2 7" id="KW-0812">Transmembrane</keyword>
<dbReference type="Gene3D" id="3.30.160.60">
    <property type="entry name" value="Classic Zinc Finger"/>
    <property type="match status" value="1"/>
</dbReference>
<evidence type="ECO:0000256" key="1">
    <source>
        <dbReference type="ARBA" id="ARBA00022475"/>
    </source>
</evidence>
<comment type="similarity">
    <text evidence="7">Belongs to the transglycosylase MltG family.</text>
</comment>
<dbReference type="Gene3D" id="3.30.1490.480">
    <property type="entry name" value="Endolytic murein transglycosylase"/>
    <property type="match status" value="1"/>
</dbReference>
<keyword evidence="3 7" id="KW-1133">Transmembrane helix</keyword>
<dbReference type="EMBL" id="JAGGJA010000003">
    <property type="protein sequence ID" value="MCW9706356.1"/>
    <property type="molecule type" value="Genomic_DNA"/>
</dbReference>
<dbReference type="CDD" id="cd08010">
    <property type="entry name" value="MltG_like"/>
    <property type="match status" value="1"/>
</dbReference>
<dbReference type="HAMAP" id="MF_02065">
    <property type="entry name" value="MltG"/>
    <property type="match status" value="1"/>
</dbReference>
<sequence>MGFLNFREFAFGFSLWVIVALVIAGSRWTRLYNSPALTSDEVVHIYLSSSLGPEGLADTLLTKGLLKRKKEFDWAVGTLHWKNFKAGHYQFEPESSYKELFSKLGRGLQDPIRLTVLPGYSQSQITQRIAQSFRFDSLSLANTLKDSTFLAKQGIDSTEIIGRIHPNTYSFYWTASADEVITRLLNTFQQSIAEKYKERFKELDKSVNEIVTLASIIEWEAGNDSEKDTISGLYWNRLETGMRLQADPTINFAVGERRRLTFKDYKIDHPYNTYLHSGLPPGPITNPSETSIKAALFPAEHEYLYMVASPEGTHNFSRTYQEHQRKSAEWREWIQKQYRIKRQRERQHDQN</sequence>
<evidence type="ECO:0000256" key="5">
    <source>
        <dbReference type="ARBA" id="ARBA00023239"/>
    </source>
</evidence>
<gene>
    <name evidence="7 8" type="primary">mltG</name>
    <name evidence="8" type="ORF">J6I44_05800</name>
</gene>
<keyword evidence="6 7" id="KW-0961">Cell wall biogenesis/degradation</keyword>
<organism evidence="8 9">
    <name type="scientific">Fodinibius salsisoli</name>
    <dbReference type="NCBI Taxonomy" id="2820877"/>
    <lineage>
        <taxon>Bacteria</taxon>
        <taxon>Pseudomonadati</taxon>
        <taxon>Balneolota</taxon>
        <taxon>Balneolia</taxon>
        <taxon>Balneolales</taxon>
        <taxon>Balneolaceae</taxon>
        <taxon>Fodinibius</taxon>
    </lineage>
</organism>
<accession>A0ABT3PK79</accession>
<dbReference type="PANTHER" id="PTHR30518:SF2">
    <property type="entry name" value="ENDOLYTIC MUREIN TRANSGLYCOSYLASE"/>
    <property type="match status" value="1"/>
</dbReference>
<feature type="site" description="Important for catalytic activity" evidence="7">
    <location>
        <position position="220"/>
    </location>
</feature>
<keyword evidence="9" id="KW-1185">Reference proteome</keyword>
<keyword evidence="4 7" id="KW-0472">Membrane</keyword>
<comment type="function">
    <text evidence="7">Functions as a peptidoglycan terminase that cleaves nascent peptidoglycan strands endolytically to terminate their elongation.</text>
</comment>
<evidence type="ECO:0000256" key="2">
    <source>
        <dbReference type="ARBA" id="ARBA00022692"/>
    </source>
</evidence>
<evidence type="ECO:0000256" key="4">
    <source>
        <dbReference type="ARBA" id="ARBA00023136"/>
    </source>
</evidence>
<comment type="caution">
    <text evidence="8">The sequence shown here is derived from an EMBL/GenBank/DDBJ whole genome shotgun (WGS) entry which is preliminary data.</text>
</comment>